<feature type="region of interest" description="Disordered" evidence="1">
    <location>
        <begin position="16"/>
        <end position="45"/>
    </location>
</feature>
<evidence type="ECO:0000313" key="3">
    <source>
        <dbReference type="Proteomes" id="UP000005237"/>
    </source>
</evidence>
<sequence>MMPERTQLFESVKAMKKKLQKNGSKKTWEEVPEASRPSEPTSMFKANGEPIWVVPECKPGEGEKTEDGDEILNPELATALAECDMQIEEKAWADVVTDFIMEKLTSGPILKRSEQCLLDPYLDMEELVKNDKYLNQDGVTYLTARSLYSMSMQAVRRFEKKRNGRQNQEEKSRPRPYRAPSAEQGKRMNEESAKTAEGPESRVIKFDLEQTRFFSYERQTPFGTIREVGNQNTLVPVQNVPTRIPTSDKRLAGK</sequence>
<dbReference type="EnsemblMetazoa" id="CJA31981.2">
    <property type="protein sequence ID" value="CJA31981.2"/>
    <property type="gene ID" value="WBGene00207828"/>
</dbReference>
<keyword evidence="3" id="KW-1185">Reference proteome</keyword>
<evidence type="ECO:0000256" key="1">
    <source>
        <dbReference type="SAM" id="MobiDB-lite"/>
    </source>
</evidence>
<proteinExistence type="predicted"/>
<dbReference type="Proteomes" id="UP000005237">
    <property type="component" value="Unassembled WGS sequence"/>
</dbReference>
<organism evidence="2 3">
    <name type="scientific">Caenorhabditis japonica</name>
    <dbReference type="NCBI Taxonomy" id="281687"/>
    <lineage>
        <taxon>Eukaryota</taxon>
        <taxon>Metazoa</taxon>
        <taxon>Ecdysozoa</taxon>
        <taxon>Nematoda</taxon>
        <taxon>Chromadorea</taxon>
        <taxon>Rhabditida</taxon>
        <taxon>Rhabditina</taxon>
        <taxon>Rhabditomorpha</taxon>
        <taxon>Rhabditoidea</taxon>
        <taxon>Rhabditidae</taxon>
        <taxon>Peloderinae</taxon>
        <taxon>Caenorhabditis</taxon>
    </lineage>
</organism>
<reference evidence="2" key="2">
    <citation type="submission" date="2022-06" db="UniProtKB">
        <authorList>
            <consortium name="EnsemblMetazoa"/>
        </authorList>
    </citation>
    <scope>IDENTIFICATION</scope>
    <source>
        <strain evidence="2">DF5081</strain>
    </source>
</reference>
<reference evidence="3" key="1">
    <citation type="submission" date="2010-08" db="EMBL/GenBank/DDBJ databases">
        <authorList>
            <consortium name="Caenorhabditis japonica Sequencing Consortium"/>
            <person name="Wilson R.K."/>
        </authorList>
    </citation>
    <scope>NUCLEOTIDE SEQUENCE [LARGE SCALE GENOMIC DNA]</scope>
    <source>
        <strain evidence="3">DF5081</strain>
    </source>
</reference>
<dbReference type="EnsemblMetazoa" id="CJA31981.1">
    <property type="protein sequence ID" value="CJA31981.1"/>
    <property type="gene ID" value="WBGene00207828"/>
</dbReference>
<accession>A0A8R1EC45</accession>
<dbReference type="PANTHER" id="PTHR37444">
    <property type="entry name" value="PROTEIN CBG24900-RELATED"/>
    <property type="match status" value="1"/>
</dbReference>
<evidence type="ECO:0000313" key="2">
    <source>
        <dbReference type="EnsemblMetazoa" id="CJA31981.1"/>
    </source>
</evidence>
<feature type="compositionally biased region" description="Basic and acidic residues" evidence="1">
    <location>
        <begin position="184"/>
        <end position="202"/>
    </location>
</feature>
<feature type="region of interest" description="Disordered" evidence="1">
    <location>
        <begin position="158"/>
        <end position="202"/>
    </location>
</feature>
<dbReference type="PANTHER" id="PTHR37444:SF1">
    <property type="entry name" value="HUN DOMAIN-CONTAINING PROTEIN-RELATED"/>
    <property type="match status" value="1"/>
</dbReference>
<dbReference type="AlphaFoldDB" id="A0A8R1EC45"/>
<name>A0A8R1EC45_CAEJA</name>
<protein>
    <submittedName>
        <fullName evidence="2">Uncharacterized protein</fullName>
    </submittedName>
</protein>